<evidence type="ECO:0000256" key="2">
    <source>
        <dbReference type="ARBA" id="ARBA00005811"/>
    </source>
</evidence>
<dbReference type="PANTHER" id="PTHR30558:SF3">
    <property type="entry name" value="BIOPOLYMER TRANSPORT PROTEIN EXBD-RELATED"/>
    <property type="match status" value="1"/>
</dbReference>
<accession>A0A455W0W5</accession>
<comment type="subcellular location">
    <subcellularLocation>
        <location evidence="1">Cell membrane</location>
        <topology evidence="1">Single-pass membrane protein</topology>
    </subcellularLocation>
    <subcellularLocation>
        <location evidence="7">Cell membrane</location>
        <topology evidence="7">Single-pass type II membrane protein</topology>
    </subcellularLocation>
</comment>
<evidence type="ECO:0000256" key="5">
    <source>
        <dbReference type="ARBA" id="ARBA00022989"/>
    </source>
</evidence>
<keyword evidence="3" id="KW-1003">Cell membrane</keyword>
<dbReference type="InterPro" id="IPR003400">
    <property type="entry name" value="ExbD"/>
</dbReference>
<name>A0A455W0W5_MARNT</name>
<dbReference type="AlphaFoldDB" id="A0A455W0W5"/>
<dbReference type="EMBL" id="AP019537">
    <property type="protein sequence ID" value="BBJ02786.1"/>
    <property type="molecule type" value="Genomic_DNA"/>
</dbReference>
<keyword evidence="7" id="KW-0813">Transport</keyword>
<dbReference type="GO" id="GO:0022857">
    <property type="term" value="F:transmembrane transporter activity"/>
    <property type="evidence" value="ECO:0007669"/>
    <property type="project" value="InterPro"/>
</dbReference>
<evidence type="ECO:0000256" key="1">
    <source>
        <dbReference type="ARBA" id="ARBA00004162"/>
    </source>
</evidence>
<dbReference type="GO" id="GO:0005886">
    <property type="term" value="C:plasma membrane"/>
    <property type="evidence" value="ECO:0007669"/>
    <property type="project" value="UniProtKB-SubCell"/>
</dbReference>
<protein>
    <recommendedName>
        <fullName evidence="10">Biopolymer transporter ExbD</fullName>
    </recommendedName>
</protein>
<keyword evidence="4 7" id="KW-0812">Transmembrane</keyword>
<organism evidence="9">
    <name type="scientific">Marinobacter nauticus</name>
    <name type="common">Marinobacter hydrocarbonoclasticus</name>
    <name type="synonym">Marinobacter aquaeolei</name>
    <dbReference type="NCBI Taxonomy" id="2743"/>
    <lineage>
        <taxon>Bacteria</taxon>
        <taxon>Pseudomonadati</taxon>
        <taxon>Pseudomonadota</taxon>
        <taxon>Gammaproteobacteria</taxon>
        <taxon>Pseudomonadales</taxon>
        <taxon>Marinobacteraceae</taxon>
        <taxon>Marinobacter</taxon>
    </lineage>
</organism>
<evidence type="ECO:0000256" key="3">
    <source>
        <dbReference type="ARBA" id="ARBA00022475"/>
    </source>
</evidence>
<dbReference type="Gene3D" id="3.30.420.270">
    <property type="match status" value="1"/>
</dbReference>
<evidence type="ECO:0000313" key="9">
    <source>
        <dbReference type="EMBL" id="BBJ02786.1"/>
    </source>
</evidence>
<dbReference type="PANTHER" id="PTHR30558">
    <property type="entry name" value="EXBD MEMBRANE COMPONENT OF PMF-DRIVEN MACROMOLECULE IMPORT SYSTEM"/>
    <property type="match status" value="1"/>
</dbReference>
<evidence type="ECO:0000256" key="7">
    <source>
        <dbReference type="RuleBase" id="RU003879"/>
    </source>
</evidence>
<evidence type="ECO:0000256" key="6">
    <source>
        <dbReference type="ARBA" id="ARBA00023136"/>
    </source>
</evidence>
<evidence type="ECO:0000256" key="4">
    <source>
        <dbReference type="ARBA" id="ARBA00022692"/>
    </source>
</evidence>
<evidence type="ECO:0000256" key="8">
    <source>
        <dbReference type="SAM" id="Phobius"/>
    </source>
</evidence>
<gene>
    <name evidence="9" type="ORF">YBY_06340</name>
</gene>
<evidence type="ECO:0008006" key="10">
    <source>
        <dbReference type="Google" id="ProtNLM"/>
    </source>
</evidence>
<keyword evidence="7" id="KW-0653">Protein transport</keyword>
<sequence length="139" mass="14932">MNIKRGSAPAASNDDHLIPLINVVFLMLIFFMLAGQIRASDGLPFVPPAMDSGGPEVSVPVEILMTEDGEVFLNGTPVQHNELSRALADGWGLDGAARSQSPVLVKIDQALTAEQWQPVLAWVSEAGFESVHLSTRRSP</sequence>
<keyword evidence="5 8" id="KW-1133">Transmembrane helix</keyword>
<proteinExistence type="inferred from homology"/>
<feature type="transmembrane region" description="Helical" evidence="8">
    <location>
        <begin position="16"/>
        <end position="34"/>
    </location>
</feature>
<dbReference type="Pfam" id="PF02472">
    <property type="entry name" value="ExbD"/>
    <property type="match status" value="1"/>
</dbReference>
<keyword evidence="6 8" id="KW-0472">Membrane</keyword>
<dbReference type="GO" id="GO:0015031">
    <property type="term" value="P:protein transport"/>
    <property type="evidence" value="ECO:0007669"/>
    <property type="project" value="UniProtKB-KW"/>
</dbReference>
<reference evidence="9" key="1">
    <citation type="submission" date="2019-03" db="EMBL/GenBank/DDBJ databases">
        <title>Whole genome analysis of nitrate-reducing bacteria Marinobacter hydrocarbonoclasticus YB03.</title>
        <authorList>
            <person name="Azam A.H."/>
            <person name="Yuk S.R."/>
            <person name="Kamarisima K."/>
            <person name="Miyanaga K."/>
            <person name="Tanji Y."/>
        </authorList>
    </citation>
    <scope>NUCLEOTIDE SEQUENCE</scope>
    <source>
        <strain evidence="9">YB03</strain>
    </source>
</reference>
<comment type="similarity">
    <text evidence="2 7">Belongs to the ExbD/TolR family.</text>
</comment>